<evidence type="ECO:0000313" key="3">
    <source>
        <dbReference type="Proteomes" id="UP000654279"/>
    </source>
</evidence>
<dbReference type="Pfam" id="PF05857">
    <property type="entry name" value="TraX"/>
    <property type="match status" value="1"/>
</dbReference>
<keyword evidence="1" id="KW-1133">Transmembrane helix</keyword>
<dbReference type="InterPro" id="IPR008875">
    <property type="entry name" value="TraX"/>
</dbReference>
<feature type="transmembrane region" description="Helical" evidence="1">
    <location>
        <begin position="145"/>
        <end position="173"/>
    </location>
</feature>
<feature type="transmembrane region" description="Helical" evidence="1">
    <location>
        <begin position="52"/>
        <end position="71"/>
    </location>
</feature>
<feature type="transmembrane region" description="Helical" evidence="1">
    <location>
        <begin position="83"/>
        <end position="102"/>
    </location>
</feature>
<keyword evidence="3" id="KW-1185">Reference proteome</keyword>
<protein>
    <recommendedName>
        <fullName evidence="4">Conjugal transfer protein TraX</fullName>
    </recommendedName>
</protein>
<comment type="caution">
    <text evidence="2">The sequence shown here is derived from an EMBL/GenBank/DDBJ whole genome shotgun (WGS) entry which is preliminary data.</text>
</comment>
<evidence type="ECO:0000256" key="1">
    <source>
        <dbReference type="SAM" id="Phobius"/>
    </source>
</evidence>
<dbReference type="Proteomes" id="UP000654279">
    <property type="component" value="Unassembled WGS sequence"/>
</dbReference>
<name>A0A926HNB7_9FIRM</name>
<feature type="transmembrane region" description="Helical" evidence="1">
    <location>
        <begin position="244"/>
        <end position="264"/>
    </location>
</feature>
<feature type="transmembrane region" description="Helical" evidence="1">
    <location>
        <begin position="114"/>
        <end position="133"/>
    </location>
</feature>
<feature type="transmembrane region" description="Helical" evidence="1">
    <location>
        <begin position="212"/>
        <end position="232"/>
    </location>
</feature>
<dbReference type="EMBL" id="JACRSO010000003">
    <property type="protein sequence ID" value="MBC8529490.1"/>
    <property type="molecule type" value="Genomic_DNA"/>
</dbReference>
<reference evidence="2" key="1">
    <citation type="submission" date="2020-08" db="EMBL/GenBank/DDBJ databases">
        <title>Genome public.</title>
        <authorList>
            <person name="Liu C."/>
            <person name="Sun Q."/>
        </authorList>
    </citation>
    <scope>NUCLEOTIDE SEQUENCE</scope>
    <source>
        <strain evidence="2">NSJ-44</strain>
    </source>
</reference>
<keyword evidence="1" id="KW-0812">Transmembrane</keyword>
<organism evidence="2 3">
    <name type="scientific">Luoshenia tenuis</name>
    <dbReference type="NCBI Taxonomy" id="2763654"/>
    <lineage>
        <taxon>Bacteria</taxon>
        <taxon>Bacillati</taxon>
        <taxon>Bacillota</taxon>
        <taxon>Clostridia</taxon>
        <taxon>Christensenellales</taxon>
        <taxon>Christensenellaceae</taxon>
        <taxon>Luoshenia</taxon>
    </lineage>
</organism>
<dbReference type="AlphaFoldDB" id="A0A926HNB7"/>
<accession>A0A926HNB7</accession>
<evidence type="ECO:0000313" key="2">
    <source>
        <dbReference type="EMBL" id="MBC8529490.1"/>
    </source>
</evidence>
<dbReference type="RefSeq" id="WP_249285326.1">
    <property type="nucleotide sequence ID" value="NZ_JACRSO010000003.1"/>
</dbReference>
<evidence type="ECO:0008006" key="4">
    <source>
        <dbReference type="Google" id="ProtNLM"/>
    </source>
</evidence>
<feature type="transmembrane region" description="Helical" evidence="1">
    <location>
        <begin position="185"/>
        <end position="205"/>
    </location>
</feature>
<gene>
    <name evidence="2" type="ORF">H8699_08630</name>
</gene>
<proteinExistence type="predicted"/>
<keyword evidence="1" id="KW-0472">Membrane</keyword>
<sequence length="268" mass="29607">MNKKRGFTAAGLKAVAAFAMLADHAYKVFQPQLVGALQAFFHVDADGGQLLLLLFCGATSISFYIFAYFCGESCRYTRHRGRYLRNLFAFALLSELPFQLLLDIIQGEPLQVQWGLSNVMFTLLLGALACFGFDTLARQGKRGAGALFVLLCAGTAGALGTDYGAYGVAAVFICYFCEHPRQRLLALGAVIVLQYVMGVLAVDFFTYGYNGYALMETMILMAYALCALPLLSAYNGQRGRGWRYFFYIFYPAHIALLVCLYVCLETGR</sequence>